<accession>A0AAF0Z9M0</accession>
<organism evidence="3">
    <name type="scientific">Cyanobacterium aponinum AL20115</name>
    <dbReference type="NCBI Taxonomy" id="3090662"/>
    <lineage>
        <taxon>Bacteria</taxon>
        <taxon>Bacillati</taxon>
        <taxon>Cyanobacteriota</taxon>
        <taxon>Cyanophyceae</taxon>
        <taxon>Oscillatoriophycideae</taxon>
        <taxon>Chroococcales</taxon>
        <taxon>Geminocystaceae</taxon>
        <taxon>Cyanobacterium</taxon>
    </lineage>
</organism>
<dbReference type="RefSeq" id="WP_320001254.1">
    <property type="nucleotide sequence ID" value="NZ_CP138348.1"/>
</dbReference>
<dbReference type="EMBL" id="CP138348">
    <property type="protein sequence ID" value="WPF87918.1"/>
    <property type="molecule type" value="Genomic_DNA"/>
</dbReference>
<dbReference type="Pfam" id="PF13470">
    <property type="entry name" value="PIN_3"/>
    <property type="match status" value="1"/>
</dbReference>
<proteinExistence type="predicted"/>
<feature type="domain" description="PIN" evidence="1">
    <location>
        <begin position="16"/>
        <end position="121"/>
    </location>
</feature>
<dbReference type="InterPro" id="IPR058652">
    <property type="entry name" value="VapC50_C"/>
</dbReference>
<dbReference type="Pfam" id="PF26343">
    <property type="entry name" value="VapC50_C"/>
    <property type="match status" value="1"/>
</dbReference>
<evidence type="ECO:0000259" key="1">
    <source>
        <dbReference type="Pfam" id="PF13470"/>
    </source>
</evidence>
<protein>
    <submittedName>
        <fullName evidence="3">PIN domain-containing protein</fullName>
    </submittedName>
</protein>
<evidence type="ECO:0000313" key="3">
    <source>
        <dbReference type="EMBL" id="WPF87918.1"/>
    </source>
</evidence>
<feature type="domain" description="VapC50 C-terminal" evidence="2">
    <location>
        <begin position="139"/>
        <end position="192"/>
    </location>
</feature>
<dbReference type="AlphaFoldDB" id="A0AAF0Z9M0"/>
<evidence type="ECO:0000259" key="2">
    <source>
        <dbReference type="Pfam" id="PF26343"/>
    </source>
</evidence>
<name>A0AAF0Z9M0_9CHRO</name>
<dbReference type="InterPro" id="IPR002716">
    <property type="entry name" value="PIN_dom"/>
</dbReference>
<sequence length="196" mass="23017">MNKIESIFRHRKVTAVLDSCVLFPAQLRDIFMHLALKGVFRPRWSDEIHNEWIRAVLQNRPDLTNEQLQRTRFLMDSNVIGCLIKNYENYIPNINLPDENDHHVVAVAIKSKADVIFTFNLKDFPEQELNNFNIIALHPDIFLEQLLIHNTAKFIDAMEEQIKMLKNPPISKKEFVKILQNSKLPQTATRLNQKKF</sequence>
<reference evidence="3" key="1">
    <citation type="submission" date="2023-11" db="EMBL/GenBank/DDBJ databases">
        <title>Genome sequence of Cyanobacterium aponinum BCRC AL20115.</title>
        <authorList>
            <person name="Chang H.-Y."/>
            <person name="Lin K.-M."/>
            <person name="Hsueh H.-T."/>
            <person name="Chu H.-A."/>
            <person name="Kuo C.-H."/>
        </authorList>
    </citation>
    <scope>NUCLEOTIDE SEQUENCE</scope>
    <source>
        <strain evidence="3">AL20115</strain>
    </source>
</reference>
<gene>
    <name evidence="3" type="ORF">SAY89_14100</name>
</gene>